<evidence type="ECO:0000259" key="3">
    <source>
        <dbReference type="Pfam" id="PF00501"/>
    </source>
</evidence>
<evidence type="ECO:0000313" key="6">
    <source>
        <dbReference type="Proteomes" id="UP000182237"/>
    </source>
</evidence>
<dbReference type="Pfam" id="PF13193">
    <property type="entry name" value="AMP-binding_C"/>
    <property type="match status" value="1"/>
</dbReference>
<comment type="similarity">
    <text evidence="1">Belongs to the ATP-dependent AMP-binding enzyme family.</text>
</comment>
<dbReference type="InterPro" id="IPR000873">
    <property type="entry name" value="AMP-dep_synth/lig_dom"/>
</dbReference>
<keyword evidence="2 5" id="KW-0436">Ligase</keyword>
<dbReference type="GO" id="GO:0031956">
    <property type="term" value="F:medium-chain fatty acid-CoA ligase activity"/>
    <property type="evidence" value="ECO:0007669"/>
    <property type="project" value="TreeGrafter"/>
</dbReference>
<dbReference type="Pfam" id="PF00501">
    <property type="entry name" value="AMP-binding"/>
    <property type="match status" value="1"/>
</dbReference>
<feature type="domain" description="AMP-binding enzyme C-terminal" evidence="4">
    <location>
        <begin position="294"/>
        <end position="369"/>
    </location>
</feature>
<dbReference type="STRING" id="1203190.GCA_000312345_00950"/>
<dbReference type="Proteomes" id="UP000182237">
    <property type="component" value="Chromosome I"/>
</dbReference>
<dbReference type="Gene3D" id="3.40.50.12780">
    <property type="entry name" value="N-terminal domain of ligase-like"/>
    <property type="match status" value="1"/>
</dbReference>
<dbReference type="Gene3D" id="3.30.300.30">
    <property type="match status" value="1"/>
</dbReference>
<protein>
    <submittedName>
        <fullName evidence="5">Acyl-CoA synthetase (AMP-forming)/AMP-acid ligase II</fullName>
    </submittedName>
</protein>
<dbReference type="InterPro" id="IPR042099">
    <property type="entry name" value="ANL_N_sf"/>
</dbReference>
<evidence type="ECO:0000256" key="2">
    <source>
        <dbReference type="ARBA" id="ARBA00022598"/>
    </source>
</evidence>
<dbReference type="PROSITE" id="PS00455">
    <property type="entry name" value="AMP_BINDING"/>
    <property type="match status" value="1"/>
</dbReference>
<sequence>MVWAHTTADHGDDDTIERIVLSGDDDLPPLSIFPPHGNIVLMSSGTSGVPKGILRPEPVLPFVVAGYLEAVPWRRAMTVQVTASMFHTWGWSAVNIAFAARNTVVTQRVFDPENVFRQIQNFRCDGLVSSPIFFKQMLDLPGNEKWNTSTLKFIASAGNALTPVLVERTIDRFGPILANYYGSTELALAACASADMIAADPTIAGKIPPGTILRLYDDNGNDVPRGEVGRIFLTNETALTGYSNPDTELVTIDGLVDIGDLGYIDDNGYLHVLSRSDDMLIVGGENVHPQSVVEVLERMPGIHEVHAGGVDDEHTFKRVAVWVVREDTEAGRALTAAGIRDWVRDNLADHSIPRDVNFVDSLPRNATGKVVARHLPPSTRED</sequence>
<dbReference type="CDD" id="cd04433">
    <property type="entry name" value="AFD_class_I"/>
    <property type="match status" value="1"/>
</dbReference>
<evidence type="ECO:0000259" key="4">
    <source>
        <dbReference type="Pfam" id="PF13193"/>
    </source>
</evidence>
<dbReference type="InterPro" id="IPR025110">
    <property type="entry name" value="AMP-bd_C"/>
</dbReference>
<proteinExistence type="inferred from homology"/>
<dbReference type="SUPFAM" id="SSF56801">
    <property type="entry name" value="Acetyl-CoA synthetase-like"/>
    <property type="match status" value="1"/>
</dbReference>
<accession>A0A1H1TGP2</accession>
<dbReference type="PANTHER" id="PTHR43201:SF5">
    <property type="entry name" value="MEDIUM-CHAIN ACYL-COA LIGASE ACSF2, MITOCHONDRIAL"/>
    <property type="match status" value="1"/>
</dbReference>
<feature type="domain" description="AMP-dependent synthetase/ligase" evidence="3">
    <location>
        <begin position="40"/>
        <end position="242"/>
    </location>
</feature>
<dbReference type="AlphaFoldDB" id="A0A1H1TGP2"/>
<dbReference type="GO" id="GO:0006631">
    <property type="term" value="P:fatty acid metabolic process"/>
    <property type="evidence" value="ECO:0007669"/>
    <property type="project" value="TreeGrafter"/>
</dbReference>
<dbReference type="PANTHER" id="PTHR43201">
    <property type="entry name" value="ACYL-COA SYNTHETASE"/>
    <property type="match status" value="1"/>
</dbReference>
<gene>
    <name evidence="5" type="ORF">SAMN04488539_1979</name>
</gene>
<dbReference type="InterPro" id="IPR020845">
    <property type="entry name" value="AMP-binding_CS"/>
</dbReference>
<evidence type="ECO:0000313" key="5">
    <source>
        <dbReference type="EMBL" id="SDS59136.1"/>
    </source>
</evidence>
<name>A0A1H1TGP2_9CORY</name>
<organism evidence="5 6">
    <name type="scientific">Corynebacterium timonense</name>
    <dbReference type="NCBI Taxonomy" id="441500"/>
    <lineage>
        <taxon>Bacteria</taxon>
        <taxon>Bacillati</taxon>
        <taxon>Actinomycetota</taxon>
        <taxon>Actinomycetes</taxon>
        <taxon>Mycobacteriales</taxon>
        <taxon>Corynebacteriaceae</taxon>
        <taxon>Corynebacterium</taxon>
    </lineage>
</organism>
<dbReference type="EMBL" id="LT629765">
    <property type="protein sequence ID" value="SDS59136.1"/>
    <property type="molecule type" value="Genomic_DNA"/>
</dbReference>
<dbReference type="eggNOG" id="COG0318">
    <property type="taxonomic scope" value="Bacteria"/>
</dbReference>
<keyword evidence="6" id="KW-1185">Reference proteome</keyword>
<evidence type="ECO:0000256" key="1">
    <source>
        <dbReference type="ARBA" id="ARBA00006432"/>
    </source>
</evidence>
<reference evidence="5 6" key="1">
    <citation type="submission" date="2016-10" db="EMBL/GenBank/DDBJ databases">
        <authorList>
            <person name="de Groot N.N."/>
        </authorList>
    </citation>
    <scope>NUCLEOTIDE SEQUENCE [LARGE SCALE GENOMIC DNA]</scope>
    <source>
        <strain evidence="5 6">DSM 45434</strain>
    </source>
</reference>
<dbReference type="InterPro" id="IPR045851">
    <property type="entry name" value="AMP-bd_C_sf"/>
</dbReference>